<dbReference type="PROSITE" id="PS01124">
    <property type="entry name" value="HTH_ARAC_FAMILY_2"/>
    <property type="match status" value="1"/>
</dbReference>
<dbReference type="InterPro" id="IPR050204">
    <property type="entry name" value="AraC_XylS_family_regulators"/>
</dbReference>
<evidence type="ECO:0000259" key="4">
    <source>
        <dbReference type="PROSITE" id="PS01124"/>
    </source>
</evidence>
<evidence type="ECO:0000256" key="1">
    <source>
        <dbReference type="ARBA" id="ARBA00023015"/>
    </source>
</evidence>
<evidence type="ECO:0000313" key="5">
    <source>
        <dbReference type="EMBL" id="WLD57744.1"/>
    </source>
</evidence>
<name>A0AB38YEF9_9GAMM</name>
<sequence length="315" mass="34747">MLKRGQPTVIGLILTPGFAVGSLGALLDVLRALQEIEAPELKIRVFAVPDTQADDWPVAWPSEPLPDLLPDTIRHWFVMGGPARKPETRSPLMTALQGANQYACWCGVAHGSMWLAAAGLLDGHEATINIPADLDWQPSSSIRRSARVVCVDRDRFTCLGNSAARDLGLAWVTHYFSPALASQLDSYLLAERTPTDPAYAGAPSDLPAGLHEVNSLMHNNIQEPLTADELAGLIGVSRRQLERWYKEYFNSSPARYYLQIRLDQAKLMLQQSKDSVADIAMATGFSSPAHFATCYRKAFGLSPSAVRQHPRRRRF</sequence>
<feature type="domain" description="HTH araC/xylS-type" evidence="4">
    <location>
        <begin position="211"/>
        <end position="309"/>
    </location>
</feature>
<keyword evidence="3" id="KW-0804">Transcription</keyword>
<organism evidence="5">
    <name type="scientific">Salinispirillum sp. LH 10-3-1</name>
    <dbReference type="NCBI Taxonomy" id="2952525"/>
    <lineage>
        <taxon>Bacteria</taxon>
        <taxon>Pseudomonadati</taxon>
        <taxon>Pseudomonadota</taxon>
        <taxon>Gammaproteobacteria</taxon>
        <taxon>Oceanospirillales</taxon>
        <taxon>Saccharospirillaceae</taxon>
        <taxon>Salinispirillum</taxon>
    </lineage>
</organism>
<dbReference type="RefSeq" id="WP_304995030.1">
    <property type="nucleotide sequence ID" value="NZ_CP101717.1"/>
</dbReference>
<dbReference type="PRINTS" id="PR00032">
    <property type="entry name" value="HTHARAC"/>
</dbReference>
<evidence type="ECO:0000256" key="2">
    <source>
        <dbReference type="ARBA" id="ARBA00023125"/>
    </source>
</evidence>
<dbReference type="InterPro" id="IPR018060">
    <property type="entry name" value="HTH_AraC"/>
</dbReference>
<dbReference type="SUPFAM" id="SSF46689">
    <property type="entry name" value="Homeodomain-like"/>
    <property type="match status" value="2"/>
</dbReference>
<reference evidence="5" key="1">
    <citation type="submission" date="2022-07" db="EMBL/GenBank/DDBJ databases">
        <title>Complete genome sequence of Salinispirillum sp. LH10-3-1 capable of multiple carbohydrate inversion isolated from a soda lake.</title>
        <authorList>
            <person name="Liu J."/>
            <person name="Zhai Y."/>
            <person name="Zhang H."/>
            <person name="Yang H."/>
            <person name="Qu J."/>
            <person name="Li J."/>
        </authorList>
    </citation>
    <scope>NUCLEOTIDE SEQUENCE</scope>
    <source>
        <strain evidence="5">LH 10-3-1</strain>
    </source>
</reference>
<protein>
    <submittedName>
        <fullName evidence="5">Helix-turn-helix domain-containing protein</fullName>
    </submittedName>
</protein>
<dbReference type="SMART" id="SM00342">
    <property type="entry name" value="HTH_ARAC"/>
    <property type="match status" value="1"/>
</dbReference>
<evidence type="ECO:0000256" key="3">
    <source>
        <dbReference type="ARBA" id="ARBA00023163"/>
    </source>
</evidence>
<dbReference type="Gene3D" id="3.40.50.880">
    <property type="match status" value="1"/>
</dbReference>
<dbReference type="PROSITE" id="PS00041">
    <property type="entry name" value="HTH_ARAC_FAMILY_1"/>
    <property type="match status" value="1"/>
</dbReference>
<dbReference type="Pfam" id="PF12833">
    <property type="entry name" value="HTH_18"/>
    <property type="match status" value="1"/>
</dbReference>
<proteinExistence type="predicted"/>
<dbReference type="InterPro" id="IPR029062">
    <property type="entry name" value="Class_I_gatase-like"/>
</dbReference>
<dbReference type="InterPro" id="IPR009057">
    <property type="entry name" value="Homeodomain-like_sf"/>
</dbReference>
<dbReference type="SUPFAM" id="SSF52317">
    <property type="entry name" value="Class I glutamine amidotransferase-like"/>
    <property type="match status" value="1"/>
</dbReference>
<dbReference type="Gene3D" id="1.10.10.60">
    <property type="entry name" value="Homeodomain-like"/>
    <property type="match status" value="1"/>
</dbReference>
<dbReference type="PANTHER" id="PTHR46796">
    <property type="entry name" value="HTH-TYPE TRANSCRIPTIONAL ACTIVATOR RHAS-RELATED"/>
    <property type="match status" value="1"/>
</dbReference>
<dbReference type="GO" id="GO:0043565">
    <property type="term" value="F:sequence-specific DNA binding"/>
    <property type="evidence" value="ECO:0007669"/>
    <property type="project" value="InterPro"/>
</dbReference>
<gene>
    <name evidence="5" type="ORF">NFC81_13630</name>
</gene>
<dbReference type="AlphaFoldDB" id="A0AB38YEF9"/>
<dbReference type="InterPro" id="IPR018062">
    <property type="entry name" value="HTH_AraC-typ_CS"/>
</dbReference>
<dbReference type="GO" id="GO:0003700">
    <property type="term" value="F:DNA-binding transcription factor activity"/>
    <property type="evidence" value="ECO:0007669"/>
    <property type="project" value="InterPro"/>
</dbReference>
<dbReference type="EMBL" id="CP101717">
    <property type="protein sequence ID" value="WLD57744.1"/>
    <property type="molecule type" value="Genomic_DNA"/>
</dbReference>
<keyword evidence="1" id="KW-0805">Transcription regulation</keyword>
<dbReference type="InterPro" id="IPR020449">
    <property type="entry name" value="Tscrpt_reg_AraC-type_HTH"/>
</dbReference>
<accession>A0AB38YEF9</accession>
<keyword evidence="2" id="KW-0238">DNA-binding</keyword>